<evidence type="ECO:0000256" key="10">
    <source>
        <dbReference type="ARBA" id="ARBA00023310"/>
    </source>
</evidence>
<feature type="transmembrane region" description="Helical" evidence="13">
    <location>
        <begin position="39"/>
        <end position="58"/>
    </location>
</feature>
<dbReference type="GO" id="GO:0046961">
    <property type="term" value="F:proton-transporting ATPase activity, rotational mechanism"/>
    <property type="evidence" value="ECO:0007669"/>
    <property type="project" value="TreeGrafter"/>
</dbReference>
<comment type="caution">
    <text evidence="15">The sequence shown here is derived from an EMBL/GenBank/DDBJ whole genome shotgun (WGS) entry which is preliminary data.</text>
</comment>
<comment type="function">
    <text evidence="11 13">F(1)F(0) ATP synthase produces ATP from ADP in the presence of a proton or sodium gradient. F-type ATPases consist of two structural domains, F(1) containing the extramembraneous catalytic core and F(0) containing the membrane proton channel, linked together by a central stalk and a peripheral stalk. During catalysis, ATP synthesis in the catalytic domain of F(1) is coupled via a rotary mechanism of the central stalk subunits to proton translocation.</text>
</comment>
<keyword evidence="2 13" id="KW-0813">Transport</keyword>
<evidence type="ECO:0000256" key="3">
    <source>
        <dbReference type="ARBA" id="ARBA00022475"/>
    </source>
</evidence>
<reference evidence="15" key="1">
    <citation type="submission" date="2020-11" db="EMBL/GenBank/DDBJ databases">
        <title>Multidrug resistant novel bacterium Savagea serpentis sp. nov., isolated from the scats of a vine snake (Ahaetulla nasuta).</title>
        <authorList>
            <person name="Venkata Ramana V."/>
            <person name="Vikas Patil S."/>
            <person name="Yogita Lugani V."/>
        </authorList>
    </citation>
    <scope>NUCLEOTIDE SEQUENCE</scope>
    <source>
        <strain evidence="15">SN6</strain>
    </source>
</reference>
<keyword evidence="9 13" id="KW-0472">Membrane</keyword>
<dbReference type="PANTHER" id="PTHR33445:SF1">
    <property type="entry name" value="ATP SYNTHASE SUBUNIT B"/>
    <property type="match status" value="1"/>
</dbReference>
<evidence type="ECO:0000256" key="14">
    <source>
        <dbReference type="RuleBase" id="RU003848"/>
    </source>
</evidence>
<evidence type="ECO:0000256" key="1">
    <source>
        <dbReference type="ARBA" id="ARBA00005513"/>
    </source>
</evidence>
<dbReference type="PANTHER" id="PTHR33445">
    <property type="entry name" value="ATP SYNTHASE SUBUNIT B', CHLOROPLASTIC"/>
    <property type="match status" value="1"/>
</dbReference>
<comment type="subunit">
    <text evidence="13">F-type ATPases have 2 components, F(1) - the catalytic core - and F(0) - the membrane proton channel. F(1) has five subunits: alpha(3), beta(3), gamma(1), delta(1), epsilon(1). F(0) has three main subunits: a(1), b(2) and c(10-14). The alpha and beta chains form an alternating ring which encloses part of the gamma chain. F(1) is attached to F(0) by a central stalk formed by the gamma and epsilon chains, while a peripheral stalk is formed by the delta and b chains.</text>
</comment>
<evidence type="ECO:0000256" key="7">
    <source>
        <dbReference type="ARBA" id="ARBA00022989"/>
    </source>
</evidence>
<evidence type="ECO:0000313" key="15">
    <source>
        <dbReference type="EMBL" id="MBF4501087.1"/>
    </source>
</evidence>
<keyword evidence="16" id="KW-1185">Reference proteome</keyword>
<dbReference type="Proteomes" id="UP000622653">
    <property type="component" value="Unassembled WGS sequence"/>
</dbReference>
<dbReference type="SUPFAM" id="SSF81573">
    <property type="entry name" value="F1F0 ATP synthase subunit B, membrane domain"/>
    <property type="match status" value="1"/>
</dbReference>
<dbReference type="EMBL" id="JADKPV010000002">
    <property type="protein sequence ID" value="MBF4501087.1"/>
    <property type="molecule type" value="Genomic_DNA"/>
</dbReference>
<evidence type="ECO:0000256" key="11">
    <source>
        <dbReference type="ARBA" id="ARBA00025198"/>
    </source>
</evidence>
<keyword evidence="4 13" id="KW-0138">CF(0)</keyword>
<dbReference type="CDD" id="cd06503">
    <property type="entry name" value="ATP-synt_Fo_b"/>
    <property type="match status" value="1"/>
</dbReference>
<keyword evidence="5 13" id="KW-0812">Transmembrane</keyword>
<gene>
    <name evidence="13 15" type="primary">atpF</name>
    <name evidence="15" type="ORF">IRY55_06885</name>
</gene>
<evidence type="ECO:0000313" key="16">
    <source>
        <dbReference type="Proteomes" id="UP000622653"/>
    </source>
</evidence>
<evidence type="ECO:0000256" key="8">
    <source>
        <dbReference type="ARBA" id="ARBA00023065"/>
    </source>
</evidence>
<dbReference type="GO" id="GO:0045259">
    <property type="term" value="C:proton-transporting ATP synthase complex"/>
    <property type="evidence" value="ECO:0007669"/>
    <property type="project" value="UniProtKB-KW"/>
</dbReference>
<keyword evidence="10 13" id="KW-0066">ATP synthesis</keyword>
<comment type="subcellular location">
    <subcellularLocation>
        <location evidence="13">Cell membrane</location>
        <topology evidence="13">Single-pass membrane protein</topology>
    </subcellularLocation>
    <subcellularLocation>
        <location evidence="12">Endomembrane system</location>
        <topology evidence="12">Single-pass membrane protein</topology>
    </subcellularLocation>
</comment>
<keyword evidence="7 13" id="KW-1133">Transmembrane helix</keyword>
<sequence>MALEGSETIVILDSFILLTTNTDAKFLAALNNKINTGDIIATVTFFILLLLLLKKFAWGPLMGVMDQRAELIANEIETAEKNRLESEKLLAEQKAALQEAGANAQSIVENARKQSEAQATEIIESAREEVNRMKSSAELEIATAKEKAIAAVREEFVSLSVLAASKVLEKEISEEDNRALIEETIVKAGEAK</sequence>
<comment type="function">
    <text evidence="13">Component of the F(0) channel, it forms part of the peripheral stalk, linking F(1) to F(0).</text>
</comment>
<comment type="similarity">
    <text evidence="1 13 14">Belongs to the ATPase B chain family.</text>
</comment>
<evidence type="ECO:0000256" key="5">
    <source>
        <dbReference type="ARBA" id="ARBA00022692"/>
    </source>
</evidence>
<dbReference type="InterPro" id="IPR005864">
    <property type="entry name" value="ATP_synth_F0_bsu_bac"/>
</dbReference>
<dbReference type="NCBIfam" id="TIGR01144">
    <property type="entry name" value="ATP_synt_b"/>
    <property type="match status" value="1"/>
</dbReference>
<dbReference type="InterPro" id="IPR050059">
    <property type="entry name" value="ATP_synthase_B_chain"/>
</dbReference>
<dbReference type="Pfam" id="PF00430">
    <property type="entry name" value="ATP-synt_B"/>
    <property type="match status" value="1"/>
</dbReference>
<evidence type="ECO:0000256" key="4">
    <source>
        <dbReference type="ARBA" id="ARBA00022547"/>
    </source>
</evidence>
<evidence type="ECO:0000256" key="9">
    <source>
        <dbReference type="ARBA" id="ARBA00023136"/>
    </source>
</evidence>
<dbReference type="AlphaFoldDB" id="A0A8J7G4I5"/>
<evidence type="ECO:0000256" key="12">
    <source>
        <dbReference type="ARBA" id="ARBA00037847"/>
    </source>
</evidence>
<name>A0A8J7G4I5_9BACL</name>
<dbReference type="InterPro" id="IPR028987">
    <property type="entry name" value="ATP_synth_B-like_membr_sf"/>
</dbReference>
<evidence type="ECO:0000256" key="2">
    <source>
        <dbReference type="ARBA" id="ARBA00022448"/>
    </source>
</evidence>
<proteinExistence type="inferred from homology"/>
<dbReference type="GO" id="GO:0046933">
    <property type="term" value="F:proton-transporting ATP synthase activity, rotational mechanism"/>
    <property type="evidence" value="ECO:0007669"/>
    <property type="project" value="UniProtKB-UniRule"/>
</dbReference>
<dbReference type="GO" id="GO:0012505">
    <property type="term" value="C:endomembrane system"/>
    <property type="evidence" value="ECO:0007669"/>
    <property type="project" value="UniProtKB-SubCell"/>
</dbReference>
<evidence type="ECO:0000256" key="6">
    <source>
        <dbReference type="ARBA" id="ARBA00022781"/>
    </source>
</evidence>
<keyword evidence="6 13" id="KW-0375">Hydrogen ion transport</keyword>
<accession>A0A8J7G4I5</accession>
<protein>
    <recommendedName>
        <fullName evidence="13">ATP synthase subunit b</fullName>
    </recommendedName>
    <alternativeName>
        <fullName evidence="13">ATP synthase F(0) sector subunit b</fullName>
    </alternativeName>
    <alternativeName>
        <fullName evidence="13">ATPase subunit I</fullName>
    </alternativeName>
    <alternativeName>
        <fullName evidence="13">F-type ATPase subunit b</fullName>
        <shortName evidence="13">F-ATPase subunit b</shortName>
    </alternativeName>
</protein>
<keyword evidence="8 13" id="KW-0406">Ion transport</keyword>
<dbReference type="HAMAP" id="MF_01398">
    <property type="entry name" value="ATP_synth_b_bprime"/>
    <property type="match status" value="1"/>
</dbReference>
<dbReference type="InterPro" id="IPR002146">
    <property type="entry name" value="ATP_synth_b/b'su_bac/chlpt"/>
</dbReference>
<organism evidence="15 16">
    <name type="scientific">Savagea serpentis</name>
    <dbReference type="NCBI Taxonomy" id="2785297"/>
    <lineage>
        <taxon>Bacteria</taxon>
        <taxon>Bacillati</taxon>
        <taxon>Bacillota</taxon>
        <taxon>Bacilli</taxon>
        <taxon>Bacillales</taxon>
        <taxon>Caryophanaceae</taxon>
        <taxon>Savagea</taxon>
    </lineage>
</organism>
<evidence type="ECO:0000256" key="13">
    <source>
        <dbReference type="HAMAP-Rule" id="MF_01398"/>
    </source>
</evidence>
<dbReference type="GO" id="GO:0005886">
    <property type="term" value="C:plasma membrane"/>
    <property type="evidence" value="ECO:0007669"/>
    <property type="project" value="UniProtKB-SubCell"/>
</dbReference>
<keyword evidence="3 13" id="KW-1003">Cell membrane</keyword>